<feature type="compositionally biased region" description="Polar residues" evidence="2">
    <location>
        <begin position="385"/>
        <end position="410"/>
    </location>
</feature>
<feature type="region of interest" description="Disordered" evidence="2">
    <location>
        <begin position="322"/>
        <end position="472"/>
    </location>
</feature>
<feature type="region of interest" description="Disordered" evidence="2">
    <location>
        <begin position="60"/>
        <end position="102"/>
    </location>
</feature>
<feature type="compositionally biased region" description="Polar residues" evidence="2">
    <location>
        <begin position="239"/>
        <end position="260"/>
    </location>
</feature>
<sequence>MTDPDCLDHVDDLSLPIALRRARRTGTGFGTVRRTSTAAINKSNKNPPLSVACTALTAREVSPPTPPTTPLRRNWKKNKKTARGIGSSKRQQHLSSGLEDELSLSTGLTPMVRRTSLQPQSPGPAAVNQFCSSRQQKLVSSFSERISKSNSRSNNINSIRRNVSLTMTEKMNRVYNERRKREKEAQEEIERLRAELKEKNERIEGLTKKEEVALVDGKGKGREISVAVQHQPLLQQQQTRSPETPSNSNRSTFHTALSIQRRSDSEQDLGSGGQGSSGQGQQQQHNGLGMPLQNNNDGPSSGSDTEALSFTTSRFGEAIRAQLDCSTPPSSGRSRPAARHYHHRPNPLPTPGPTTAAMATALGTHGELPITPCSNSRHDLDSRRTSNASTIRLQNSINDDTPTRSRTTGSVAPVTYHQHQHQLQHRTTSSRPSPSSYSPKQPQQQQQRNQPTEIPPSTSISSSSSPPTPDLQTLLQTNTSLQSTLTHTQASLRIALQTVTKFQLETEKLQNDMLLLKQEKRELFSVITDVQACLRTAVHKRDELWKKRMGRLREGLVEGVREGVEGGGEGRSGEGGLGKRKRNRQEEEEEEEAGTDGEEGDGNESCDLGSEHWRSAAGGGSSRESYDDGLEDMERRIMKMRARMMRKRRKGITGYVTAEVDSDPDA</sequence>
<evidence type="ECO:0000256" key="2">
    <source>
        <dbReference type="SAM" id="MobiDB-lite"/>
    </source>
</evidence>
<evidence type="ECO:0000313" key="3">
    <source>
        <dbReference type="EMBL" id="KAK3391389.1"/>
    </source>
</evidence>
<feature type="compositionally biased region" description="Basic residues" evidence="2">
    <location>
        <begin position="73"/>
        <end position="82"/>
    </location>
</feature>
<evidence type="ECO:0000313" key="4">
    <source>
        <dbReference type="Proteomes" id="UP001281003"/>
    </source>
</evidence>
<feature type="region of interest" description="Disordered" evidence="2">
    <location>
        <begin position="229"/>
        <end position="307"/>
    </location>
</feature>
<feature type="compositionally biased region" description="Acidic residues" evidence="2">
    <location>
        <begin position="586"/>
        <end position="604"/>
    </location>
</feature>
<reference evidence="3" key="1">
    <citation type="journal article" date="2023" name="Mol. Phylogenet. Evol.">
        <title>Genome-scale phylogeny and comparative genomics of the fungal order Sordariales.</title>
        <authorList>
            <person name="Hensen N."/>
            <person name="Bonometti L."/>
            <person name="Westerberg I."/>
            <person name="Brannstrom I.O."/>
            <person name="Guillou S."/>
            <person name="Cros-Aarteil S."/>
            <person name="Calhoun S."/>
            <person name="Haridas S."/>
            <person name="Kuo A."/>
            <person name="Mondo S."/>
            <person name="Pangilinan J."/>
            <person name="Riley R."/>
            <person name="LaButti K."/>
            <person name="Andreopoulos B."/>
            <person name="Lipzen A."/>
            <person name="Chen C."/>
            <person name="Yan M."/>
            <person name="Daum C."/>
            <person name="Ng V."/>
            <person name="Clum A."/>
            <person name="Steindorff A."/>
            <person name="Ohm R.A."/>
            <person name="Martin F."/>
            <person name="Silar P."/>
            <person name="Natvig D.O."/>
            <person name="Lalanne C."/>
            <person name="Gautier V."/>
            <person name="Ament-Velasquez S.L."/>
            <person name="Kruys A."/>
            <person name="Hutchinson M.I."/>
            <person name="Powell A.J."/>
            <person name="Barry K."/>
            <person name="Miller A.N."/>
            <person name="Grigoriev I.V."/>
            <person name="Debuchy R."/>
            <person name="Gladieux P."/>
            <person name="Hiltunen Thoren M."/>
            <person name="Johannesson H."/>
        </authorList>
    </citation>
    <scope>NUCLEOTIDE SEQUENCE</scope>
    <source>
        <strain evidence="3">FGSC 1904</strain>
    </source>
</reference>
<organism evidence="3 4">
    <name type="scientific">Sordaria brevicollis</name>
    <dbReference type="NCBI Taxonomy" id="83679"/>
    <lineage>
        <taxon>Eukaryota</taxon>
        <taxon>Fungi</taxon>
        <taxon>Dikarya</taxon>
        <taxon>Ascomycota</taxon>
        <taxon>Pezizomycotina</taxon>
        <taxon>Sordariomycetes</taxon>
        <taxon>Sordariomycetidae</taxon>
        <taxon>Sordariales</taxon>
        <taxon>Sordariaceae</taxon>
        <taxon>Sordaria</taxon>
    </lineage>
</organism>
<feature type="compositionally biased region" description="Polar residues" evidence="2">
    <location>
        <begin position="324"/>
        <end position="333"/>
    </location>
</feature>
<feature type="compositionally biased region" description="Basic residues" evidence="2">
    <location>
        <begin position="336"/>
        <end position="345"/>
    </location>
</feature>
<accession>A0AAE0U5P9</accession>
<feature type="compositionally biased region" description="Low complexity" evidence="2">
    <location>
        <begin position="425"/>
        <end position="472"/>
    </location>
</feature>
<keyword evidence="1" id="KW-0175">Coiled coil</keyword>
<name>A0AAE0U5P9_SORBR</name>
<protein>
    <submittedName>
        <fullName evidence="3">Uncharacterized protein</fullName>
    </submittedName>
</protein>
<feature type="coiled-coil region" evidence="1">
    <location>
        <begin position="175"/>
        <end position="209"/>
    </location>
</feature>
<feature type="compositionally biased region" description="Polar residues" evidence="2">
    <location>
        <begin position="292"/>
        <end position="307"/>
    </location>
</feature>
<dbReference type="Proteomes" id="UP001281003">
    <property type="component" value="Unassembled WGS sequence"/>
</dbReference>
<gene>
    <name evidence="3" type="ORF">B0T20DRAFT_483398</name>
</gene>
<comment type="caution">
    <text evidence="3">The sequence shown here is derived from an EMBL/GenBank/DDBJ whole genome shotgun (WGS) entry which is preliminary data.</text>
</comment>
<feature type="compositionally biased region" description="Gly residues" evidence="2">
    <location>
        <begin position="565"/>
        <end position="576"/>
    </location>
</feature>
<feature type="compositionally biased region" description="Low complexity" evidence="2">
    <location>
        <begin position="353"/>
        <end position="364"/>
    </location>
</feature>
<dbReference type="EMBL" id="JAUTDP010000013">
    <property type="protein sequence ID" value="KAK3391389.1"/>
    <property type="molecule type" value="Genomic_DNA"/>
</dbReference>
<keyword evidence="4" id="KW-1185">Reference proteome</keyword>
<feature type="region of interest" description="Disordered" evidence="2">
    <location>
        <begin position="562"/>
        <end position="630"/>
    </location>
</feature>
<dbReference type="AlphaFoldDB" id="A0AAE0U5P9"/>
<proteinExistence type="predicted"/>
<reference evidence="3" key="2">
    <citation type="submission" date="2023-07" db="EMBL/GenBank/DDBJ databases">
        <authorList>
            <consortium name="Lawrence Berkeley National Laboratory"/>
            <person name="Haridas S."/>
            <person name="Hensen N."/>
            <person name="Bonometti L."/>
            <person name="Westerberg I."/>
            <person name="Brannstrom I.O."/>
            <person name="Guillou S."/>
            <person name="Cros-Aarteil S."/>
            <person name="Calhoun S."/>
            <person name="Kuo A."/>
            <person name="Mondo S."/>
            <person name="Pangilinan J."/>
            <person name="Riley R."/>
            <person name="LaButti K."/>
            <person name="Andreopoulos B."/>
            <person name="Lipzen A."/>
            <person name="Chen C."/>
            <person name="Yanf M."/>
            <person name="Daum C."/>
            <person name="Ng V."/>
            <person name="Clum A."/>
            <person name="Steindorff A."/>
            <person name="Ohm R."/>
            <person name="Martin F."/>
            <person name="Silar P."/>
            <person name="Natvig D."/>
            <person name="Lalanne C."/>
            <person name="Gautier V."/>
            <person name="Ament-velasquez S.L."/>
            <person name="Kruys A."/>
            <person name="Hutchinson M.I."/>
            <person name="Powell A.J."/>
            <person name="Barry K."/>
            <person name="Miller A.N."/>
            <person name="Grigoriev I.V."/>
            <person name="Debuchy R."/>
            <person name="Gladieux P."/>
            <person name="Thoren M.H."/>
            <person name="Johannesson H."/>
        </authorList>
    </citation>
    <scope>NUCLEOTIDE SEQUENCE</scope>
    <source>
        <strain evidence="3">FGSC 1904</strain>
    </source>
</reference>
<evidence type="ECO:0000256" key="1">
    <source>
        <dbReference type="SAM" id="Coils"/>
    </source>
</evidence>
<feature type="compositionally biased region" description="Low complexity" evidence="2">
    <location>
        <begin position="229"/>
        <end position="238"/>
    </location>
</feature>